<gene>
    <name evidence="3" type="ORF">DSM104329_03704</name>
</gene>
<dbReference type="InterPro" id="IPR004370">
    <property type="entry name" value="4-OT-like_dom"/>
</dbReference>
<sequence length="63" mass="6650">MPFVHVRYAAKSDDATEEALIRDITAAVLTHLPVPVESVSVVLEPVPSSRWGVGGTPLSSHGV</sequence>
<dbReference type="RefSeq" id="WP_259311346.1">
    <property type="nucleotide sequence ID" value="NZ_CP087164.1"/>
</dbReference>
<keyword evidence="1" id="KW-0413">Isomerase</keyword>
<evidence type="ECO:0000313" key="4">
    <source>
        <dbReference type="Proteomes" id="UP001162834"/>
    </source>
</evidence>
<dbReference type="AlphaFoldDB" id="A0A9E7C226"/>
<dbReference type="Gene3D" id="3.30.429.10">
    <property type="entry name" value="Macrophage Migration Inhibitory Factor"/>
    <property type="match status" value="1"/>
</dbReference>
<evidence type="ECO:0000313" key="3">
    <source>
        <dbReference type="EMBL" id="UGS37289.1"/>
    </source>
</evidence>
<dbReference type="EMBL" id="CP087164">
    <property type="protein sequence ID" value="UGS37289.1"/>
    <property type="molecule type" value="Genomic_DNA"/>
</dbReference>
<dbReference type="GO" id="GO:0016853">
    <property type="term" value="F:isomerase activity"/>
    <property type="evidence" value="ECO:0007669"/>
    <property type="project" value="UniProtKB-KW"/>
</dbReference>
<name>A0A9E7C226_9ACTN</name>
<accession>A0A9E7C226</accession>
<evidence type="ECO:0000259" key="2">
    <source>
        <dbReference type="Pfam" id="PF01361"/>
    </source>
</evidence>
<protein>
    <recommendedName>
        <fullName evidence="2">4-oxalocrotonate tautomerase-like domain-containing protein</fullName>
    </recommendedName>
</protein>
<dbReference type="SUPFAM" id="SSF55331">
    <property type="entry name" value="Tautomerase/MIF"/>
    <property type="match status" value="1"/>
</dbReference>
<organism evidence="3 4">
    <name type="scientific">Capillimicrobium parvum</name>
    <dbReference type="NCBI Taxonomy" id="2884022"/>
    <lineage>
        <taxon>Bacteria</taxon>
        <taxon>Bacillati</taxon>
        <taxon>Actinomycetota</taxon>
        <taxon>Thermoleophilia</taxon>
        <taxon>Solirubrobacterales</taxon>
        <taxon>Capillimicrobiaceae</taxon>
        <taxon>Capillimicrobium</taxon>
    </lineage>
</organism>
<proteinExistence type="predicted"/>
<reference evidence="3" key="1">
    <citation type="journal article" date="2022" name="Int. J. Syst. Evol. Microbiol.">
        <title>Pseudomonas aegrilactucae sp. nov. and Pseudomonas morbosilactucae sp. nov., pathogens causing bacterial rot of lettuce in Japan.</title>
        <authorList>
            <person name="Sawada H."/>
            <person name="Fujikawa T."/>
            <person name="Satou M."/>
        </authorList>
    </citation>
    <scope>NUCLEOTIDE SEQUENCE</scope>
    <source>
        <strain evidence="3">0166_1</strain>
    </source>
</reference>
<dbReference type="InterPro" id="IPR014347">
    <property type="entry name" value="Tautomerase/MIF_sf"/>
</dbReference>
<dbReference type="Pfam" id="PF01361">
    <property type="entry name" value="Tautomerase"/>
    <property type="match status" value="1"/>
</dbReference>
<feature type="domain" description="4-oxalocrotonate tautomerase-like" evidence="2">
    <location>
        <begin position="2"/>
        <end position="59"/>
    </location>
</feature>
<evidence type="ECO:0000256" key="1">
    <source>
        <dbReference type="ARBA" id="ARBA00023235"/>
    </source>
</evidence>
<keyword evidence="4" id="KW-1185">Reference proteome</keyword>
<dbReference type="KEGG" id="sbae:DSM104329_03704"/>
<dbReference type="Proteomes" id="UP001162834">
    <property type="component" value="Chromosome"/>
</dbReference>